<dbReference type="InterPro" id="IPR003607">
    <property type="entry name" value="HD/PDEase_dom"/>
</dbReference>
<accession>A0A523XV12</accession>
<dbReference type="AlphaFoldDB" id="A0A523XV12"/>
<sequence length="754" mass="83406">MNEFVKIREQTRESEGLQAERNRSEKVMGEANQILNKFMDSVVDGLALFDSELNLVEMNRTALSTNPRRPGKEGLLGKNILEIAPDLKRTGRYDRYLEVIKTGKPFFGEDLVIHHKFGDRQLAVKSFKVGEGLGIVTADITGLRKAAEAISRLAYYDHVTGLPNRMLFNDRLTLALSQAHRKKQKLAVMFLDLDYFKSINDALGHSAGDKLLRAVGDRLRSFMRGGDTVARFGGDEFLLILPEISGEEHAARLAQRILQAFREPFMLNNHKLHVSTSIGIATYPSDGKDTDTLVKNADIAMYEVKKCGRNSYQFCSSGEDGEELSEPELCEAESRQKEAPFPEELAGLRLLQQITGVVLGTFDSGNVFRQITDGLVHCLGYTSALILTLDGGKKRFEVRALSLQRRLSPQIDKKLGFSLGNLSFPKDSRLNGAMRSAMRGRVVVTKTLAEIAYPLISRKACSTLQELARTKNHIVVPLGLETKMVGAILVTSPREQVSEQELTMLQTLARVAGQAIKSADLHSQARHSEEALRRTLKTVRRTLEGAVRILSSIVAARDPYTGAHQQRVANLACAIGKEMGLSEEKIEGIRIVGLLHDVGKVVVPVEILSKPGPINPLELSVVKDHPRVGYDILMGLDFPWPVAEIVYQHHERLDGSGYPRGLSGSEILLEARISGLADVVEAVSHHRPYRPALGIDWALDGISRNRGTLYDPEVVDACLAVFAKNGFRSRWTQKGMAKPKKILFKGLQGVGLLD</sequence>
<dbReference type="PANTHER" id="PTHR46663">
    <property type="entry name" value="DIGUANYLATE CYCLASE DGCT-RELATED"/>
    <property type="match status" value="1"/>
</dbReference>
<evidence type="ECO:0000259" key="2">
    <source>
        <dbReference type="PROSITE" id="PS50887"/>
    </source>
</evidence>
<dbReference type="SUPFAM" id="SSF55781">
    <property type="entry name" value="GAF domain-like"/>
    <property type="match status" value="1"/>
</dbReference>
<dbReference type="Proteomes" id="UP000315534">
    <property type="component" value="Unassembled WGS sequence"/>
</dbReference>
<dbReference type="InterPro" id="IPR052163">
    <property type="entry name" value="DGC-Regulatory_Protein"/>
</dbReference>
<dbReference type="SUPFAM" id="SSF55785">
    <property type="entry name" value="PYP-like sensor domain (PAS domain)"/>
    <property type="match status" value="1"/>
</dbReference>
<dbReference type="SUPFAM" id="SSF109604">
    <property type="entry name" value="HD-domain/PDEase-like"/>
    <property type="match status" value="1"/>
</dbReference>
<dbReference type="PROSITE" id="PS50887">
    <property type="entry name" value="GGDEF"/>
    <property type="match status" value="1"/>
</dbReference>
<dbReference type="Pfam" id="PF00990">
    <property type="entry name" value="GGDEF"/>
    <property type="match status" value="1"/>
</dbReference>
<dbReference type="Gene3D" id="1.10.3210.10">
    <property type="entry name" value="Hypothetical protein af1432"/>
    <property type="match status" value="1"/>
</dbReference>
<dbReference type="Gene3D" id="3.30.450.20">
    <property type="entry name" value="PAS domain"/>
    <property type="match status" value="1"/>
</dbReference>
<reference evidence="4 5" key="1">
    <citation type="submission" date="2019-03" db="EMBL/GenBank/DDBJ databases">
        <title>Metabolic potential of uncultured bacteria and archaea associated with petroleum seepage in deep-sea sediments.</title>
        <authorList>
            <person name="Dong X."/>
            <person name="Hubert C."/>
        </authorList>
    </citation>
    <scope>NUCLEOTIDE SEQUENCE [LARGE SCALE GENOMIC DNA]</scope>
    <source>
        <strain evidence="4">E29_bin36</strain>
    </source>
</reference>
<dbReference type="CDD" id="cd01949">
    <property type="entry name" value="GGDEF"/>
    <property type="match status" value="1"/>
</dbReference>
<protein>
    <submittedName>
        <fullName evidence="4">Diguanylate cyclase</fullName>
    </submittedName>
</protein>
<dbReference type="FunFam" id="3.30.70.270:FF:000001">
    <property type="entry name" value="Diguanylate cyclase domain protein"/>
    <property type="match status" value="1"/>
</dbReference>
<dbReference type="InterPro" id="IPR029016">
    <property type="entry name" value="GAF-like_dom_sf"/>
</dbReference>
<gene>
    <name evidence="4" type="ORF">E3J38_00930</name>
</gene>
<dbReference type="InterPro" id="IPR037522">
    <property type="entry name" value="HD_GYP_dom"/>
</dbReference>
<feature type="region of interest" description="Disordered" evidence="1">
    <location>
        <begin position="1"/>
        <end position="24"/>
    </location>
</feature>
<dbReference type="InterPro" id="IPR000160">
    <property type="entry name" value="GGDEF_dom"/>
</dbReference>
<feature type="domain" description="HD-GYP" evidence="3">
    <location>
        <begin position="539"/>
        <end position="734"/>
    </location>
</feature>
<dbReference type="SUPFAM" id="SSF55073">
    <property type="entry name" value="Nucleotide cyclase"/>
    <property type="match status" value="1"/>
</dbReference>
<proteinExistence type="predicted"/>
<dbReference type="InterPro" id="IPR029787">
    <property type="entry name" value="Nucleotide_cyclase"/>
</dbReference>
<dbReference type="InterPro" id="IPR043128">
    <property type="entry name" value="Rev_trsase/Diguanyl_cyclase"/>
</dbReference>
<organism evidence="4 5">
    <name type="scientific">candidate division TA06 bacterium</name>
    <dbReference type="NCBI Taxonomy" id="2250710"/>
    <lineage>
        <taxon>Bacteria</taxon>
        <taxon>Bacteria division TA06</taxon>
    </lineage>
</organism>
<dbReference type="PROSITE" id="PS51832">
    <property type="entry name" value="HD_GYP"/>
    <property type="match status" value="1"/>
</dbReference>
<evidence type="ECO:0000259" key="3">
    <source>
        <dbReference type="PROSITE" id="PS51832"/>
    </source>
</evidence>
<dbReference type="PANTHER" id="PTHR46663:SF3">
    <property type="entry name" value="SLL0267 PROTEIN"/>
    <property type="match status" value="1"/>
</dbReference>
<name>A0A523XV12_UNCT6</name>
<dbReference type="Gene3D" id="3.30.70.270">
    <property type="match status" value="1"/>
</dbReference>
<dbReference type="InterPro" id="IPR035965">
    <property type="entry name" value="PAS-like_dom_sf"/>
</dbReference>
<dbReference type="Pfam" id="PF13487">
    <property type="entry name" value="HD_5"/>
    <property type="match status" value="1"/>
</dbReference>
<dbReference type="InterPro" id="IPR003018">
    <property type="entry name" value="GAF"/>
</dbReference>
<dbReference type="Pfam" id="PF01590">
    <property type="entry name" value="GAF"/>
    <property type="match status" value="1"/>
</dbReference>
<evidence type="ECO:0000313" key="5">
    <source>
        <dbReference type="Proteomes" id="UP000315534"/>
    </source>
</evidence>
<evidence type="ECO:0000313" key="4">
    <source>
        <dbReference type="EMBL" id="TET83170.1"/>
    </source>
</evidence>
<dbReference type="Gene3D" id="3.30.450.40">
    <property type="match status" value="1"/>
</dbReference>
<dbReference type="CDD" id="cd00077">
    <property type="entry name" value="HDc"/>
    <property type="match status" value="1"/>
</dbReference>
<comment type="caution">
    <text evidence="4">The sequence shown here is derived from an EMBL/GenBank/DDBJ whole genome shotgun (WGS) entry which is preliminary data.</text>
</comment>
<dbReference type="NCBIfam" id="TIGR00254">
    <property type="entry name" value="GGDEF"/>
    <property type="match status" value="1"/>
</dbReference>
<dbReference type="EMBL" id="SOIP01000054">
    <property type="protein sequence ID" value="TET83170.1"/>
    <property type="molecule type" value="Genomic_DNA"/>
</dbReference>
<dbReference type="SMART" id="SM00267">
    <property type="entry name" value="GGDEF"/>
    <property type="match status" value="1"/>
</dbReference>
<evidence type="ECO:0000256" key="1">
    <source>
        <dbReference type="SAM" id="MobiDB-lite"/>
    </source>
</evidence>
<dbReference type="SMART" id="SM00471">
    <property type="entry name" value="HDc"/>
    <property type="match status" value="1"/>
</dbReference>
<feature type="domain" description="GGDEF" evidence="2">
    <location>
        <begin position="184"/>
        <end position="317"/>
    </location>
</feature>